<sequence length="220" mass="24909">MSRTWYEFEVEFARELSVHRNLMSFDSEEGRMITIPWPIDYYGREFLPVEEVVRLIDTGKIKVFCFHEGLEACLVLRNGVQHLVCGRVDPFLCCSFSLNLDLVQRREPTLTMYYPKPSAAELNRRISFNVPRDSMNDELNEERRKRKAAKAPSASTPVASGSSNEGGSSSRKRQRSSSAAEEPIKRRAPEASNGEEEALESEDESESDGSSEDVETETSD</sequence>
<comment type="caution">
    <text evidence="2">The sequence shown here is derived from an EMBL/GenBank/DDBJ whole genome shotgun (WGS) entry which is preliminary data.</text>
</comment>
<accession>A0AAW0BAZ9</accession>
<name>A0AAW0BAZ9_9AGAR</name>
<evidence type="ECO:0000313" key="4">
    <source>
        <dbReference type="Proteomes" id="UP001383192"/>
    </source>
</evidence>
<keyword evidence="4" id="KW-1185">Reference proteome</keyword>
<evidence type="ECO:0000313" key="2">
    <source>
        <dbReference type="EMBL" id="KAK7023498.1"/>
    </source>
</evidence>
<reference evidence="2 4" key="1">
    <citation type="submission" date="2024-01" db="EMBL/GenBank/DDBJ databases">
        <title>A draft genome for a cacao thread blight-causing isolate of Paramarasmius palmivorus.</title>
        <authorList>
            <person name="Baruah I.K."/>
            <person name="Bukari Y."/>
            <person name="Amoako-Attah I."/>
            <person name="Meinhardt L.W."/>
            <person name="Bailey B.A."/>
            <person name="Cohen S.P."/>
        </authorList>
    </citation>
    <scope>NUCLEOTIDE SEQUENCE [LARGE SCALE GENOMIC DNA]</scope>
    <source>
        <strain evidence="2 4">GH-12</strain>
    </source>
</reference>
<feature type="region of interest" description="Disordered" evidence="1">
    <location>
        <begin position="133"/>
        <end position="220"/>
    </location>
</feature>
<gene>
    <name evidence="3" type="ORF">VNI00_010648</name>
    <name evidence="2" type="ORF">VNI00_016716</name>
</gene>
<proteinExistence type="predicted"/>
<evidence type="ECO:0000313" key="3">
    <source>
        <dbReference type="EMBL" id="KAK7038763.1"/>
    </source>
</evidence>
<dbReference type="EMBL" id="JAYKXP010000138">
    <property type="protein sequence ID" value="KAK7023498.1"/>
    <property type="molecule type" value="Genomic_DNA"/>
</dbReference>
<feature type="compositionally biased region" description="Low complexity" evidence="1">
    <location>
        <begin position="160"/>
        <end position="169"/>
    </location>
</feature>
<dbReference type="Proteomes" id="UP001383192">
    <property type="component" value="Unassembled WGS sequence"/>
</dbReference>
<protein>
    <submittedName>
        <fullName evidence="2">Uncharacterized protein</fullName>
    </submittedName>
</protein>
<feature type="compositionally biased region" description="Acidic residues" evidence="1">
    <location>
        <begin position="193"/>
        <end position="220"/>
    </location>
</feature>
<evidence type="ECO:0000256" key="1">
    <source>
        <dbReference type="SAM" id="MobiDB-lite"/>
    </source>
</evidence>
<organism evidence="2 4">
    <name type="scientific">Paramarasmius palmivorus</name>
    <dbReference type="NCBI Taxonomy" id="297713"/>
    <lineage>
        <taxon>Eukaryota</taxon>
        <taxon>Fungi</taxon>
        <taxon>Dikarya</taxon>
        <taxon>Basidiomycota</taxon>
        <taxon>Agaricomycotina</taxon>
        <taxon>Agaricomycetes</taxon>
        <taxon>Agaricomycetidae</taxon>
        <taxon>Agaricales</taxon>
        <taxon>Marasmiineae</taxon>
        <taxon>Marasmiaceae</taxon>
        <taxon>Paramarasmius</taxon>
    </lineage>
</organism>
<dbReference type="EMBL" id="JAYKXP010000043">
    <property type="protein sequence ID" value="KAK7038763.1"/>
    <property type="molecule type" value="Genomic_DNA"/>
</dbReference>
<dbReference type="AlphaFoldDB" id="A0AAW0BAZ9"/>